<reference evidence="17 18" key="1">
    <citation type="submission" date="2007-01" db="EMBL/GenBank/DDBJ databases">
        <authorList>
            <person name="Haygood M."/>
            <person name="Podell S."/>
            <person name="Anderson C."/>
            <person name="Hopkinson B."/>
            <person name="Roe K."/>
            <person name="Barbeau K."/>
            <person name="Gaasterland T."/>
            <person name="Ferriera S."/>
            <person name="Johnson J."/>
            <person name="Kravitz S."/>
            <person name="Beeson K."/>
            <person name="Sutton G."/>
            <person name="Rogers Y.-H."/>
            <person name="Friedman R."/>
            <person name="Frazier M."/>
            <person name="Venter J.C."/>
        </authorList>
    </citation>
    <scope>NUCLEOTIDE SEQUENCE [LARGE SCALE GENOMIC DNA]</scope>
    <source>
        <strain evidence="17 18">ATCC 23134</strain>
    </source>
</reference>
<dbReference type="GO" id="GO:0003700">
    <property type="term" value="F:DNA-binding transcription factor activity"/>
    <property type="evidence" value="ECO:0007669"/>
    <property type="project" value="InterPro"/>
</dbReference>
<feature type="domain" description="Response regulatory" evidence="16">
    <location>
        <begin position="1089"/>
        <end position="1204"/>
    </location>
</feature>
<dbReference type="OrthoDB" id="9797097at2"/>
<protein>
    <recommendedName>
        <fullName evidence="2">histidine kinase</fullName>
        <ecNumber evidence="2">2.7.13.3</ecNumber>
    </recommendedName>
</protein>
<dbReference type="Pfam" id="PF07495">
    <property type="entry name" value="Y_Y_Y"/>
    <property type="match status" value="1"/>
</dbReference>
<dbReference type="CDD" id="cd00075">
    <property type="entry name" value="HATPase"/>
    <property type="match status" value="1"/>
</dbReference>
<dbReference type="GO" id="GO:0005524">
    <property type="term" value="F:ATP binding"/>
    <property type="evidence" value="ECO:0007669"/>
    <property type="project" value="UniProtKB-KW"/>
</dbReference>
<comment type="catalytic activity">
    <reaction evidence="1">
        <text>ATP + protein L-histidine = ADP + protein N-phospho-L-histidine.</text>
        <dbReference type="EC" id="2.7.13.3"/>
    </reaction>
</comment>
<evidence type="ECO:0000256" key="7">
    <source>
        <dbReference type="ARBA" id="ARBA00022840"/>
    </source>
</evidence>
<dbReference type="SMART" id="SM00388">
    <property type="entry name" value="HisKA"/>
    <property type="match status" value="1"/>
</dbReference>
<evidence type="ECO:0000259" key="15">
    <source>
        <dbReference type="PROSITE" id="PS50109"/>
    </source>
</evidence>
<evidence type="ECO:0000256" key="8">
    <source>
        <dbReference type="ARBA" id="ARBA00023012"/>
    </source>
</evidence>
<dbReference type="Gene3D" id="2.130.10.10">
    <property type="entry name" value="YVTN repeat-like/Quinoprotein amine dehydrogenase"/>
    <property type="match status" value="2"/>
</dbReference>
<feature type="signal peptide" evidence="13">
    <location>
        <begin position="1"/>
        <end position="21"/>
    </location>
</feature>
<dbReference type="FunFam" id="3.30.565.10:FF:000037">
    <property type="entry name" value="Hybrid sensor histidine kinase/response regulator"/>
    <property type="match status" value="1"/>
</dbReference>
<evidence type="ECO:0000256" key="10">
    <source>
        <dbReference type="ARBA" id="ARBA00023125"/>
    </source>
</evidence>
<dbReference type="Pfam" id="PF00072">
    <property type="entry name" value="Response_reg"/>
    <property type="match status" value="1"/>
</dbReference>
<evidence type="ECO:0000256" key="11">
    <source>
        <dbReference type="ARBA" id="ARBA00023163"/>
    </source>
</evidence>
<feature type="domain" description="HTH araC/xylS-type" evidence="14">
    <location>
        <begin position="1241"/>
        <end position="1338"/>
    </location>
</feature>
<dbReference type="SMART" id="SM00342">
    <property type="entry name" value="HTH_ARAC"/>
    <property type="match status" value="1"/>
</dbReference>
<feature type="chain" id="PRO_5002641864" description="histidine kinase" evidence="13">
    <location>
        <begin position="22"/>
        <end position="1338"/>
    </location>
</feature>
<keyword evidence="18" id="KW-1185">Reference proteome</keyword>
<evidence type="ECO:0000256" key="3">
    <source>
        <dbReference type="ARBA" id="ARBA00022553"/>
    </source>
</evidence>
<evidence type="ECO:0000256" key="12">
    <source>
        <dbReference type="PROSITE-ProRule" id="PRU00169"/>
    </source>
</evidence>
<dbReference type="GO" id="GO:0043565">
    <property type="term" value="F:sequence-specific DNA binding"/>
    <property type="evidence" value="ECO:0007669"/>
    <property type="project" value="InterPro"/>
</dbReference>
<dbReference type="InterPro" id="IPR015943">
    <property type="entry name" value="WD40/YVTN_repeat-like_dom_sf"/>
</dbReference>
<dbReference type="GO" id="GO:0000155">
    <property type="term" value="F:phosphorelay sensor kinase activity"/>
    <property type="evidence" value="ECO:0007669"/>
    <property type="project" value="InterPro"/>
</dbReference>
<dbReference type="PROSITE" id="PS50109">
    <property type="entry name" value="HIS_KIN"/>
    <property type="match status" value="1"/>
</dbReference>
<accession>A1ZGA2</accession>
<sequence>MNIKTAIYILLLFITSSSGFAQLQHSPHIKQYTTDNGLPHNIGFDVIQDSKNYIWLGTDDGLVRFNGKRFKTYRSADGLLSNYIINLTESKEGKLWIGSWKGGLNYLYNDSIFTPKLDYPLFRVSYVGVQGDKLWLSDRRSTLYPYTYKNNEWKFGHRKKSTFLYQTKDSFPRYSHYIPPSEYSKSGYTRKLDYTQAYLTTTKAMLLFGSLPGVWQYHNDTTFSRFYPNIIKNDTVYDISQDANQTYWVSCKGKILKIDAAKNVEVIQKGLPNQNITNVEVTSSGKIYFITNYINLNNRGFYSYDPTTATTVDLKSKLGLKVLPVAVKVDHEDNVWLITNGEGVYCMLSHPFTNYDKQDGLTNIFVNTINEDKEGNIYVGTINGVFVYKNNVFSRKYLLGKNASEEVNSIIKDKNQSLLISILQNIKQGSQSHLFRNTTKKVEKLNIQSFSKSPYLDSQNKIWTFQDNTIVFCDYSETNSFYTKSCKLGKDLMIHQVLEYQGKHWLATNKGLLAFKHTILSNNSLEITLTDTLNIADGLSSNFINQVAIGKKGALWIGTKEGICKWVNGTIACFGTSDGLVSNNCNQVLVDHQGIIWVGTSKGLSRFDGKQFINYTHKNGLIASDINCLFLSNKKQLWIGTSKGVSRLDLSKPFKKAAPPKLYIEDIQVNGIDQRLNTPLQVKYHSSLKLYFSALTYTYNEGVRYQYRLKGDKWQETSLAFVEYSTLTKGTYTFEVRAKKFNSVWSASTKIVFEVIPPFWDTWWFKVLVGLGFVLLVYGIVKWRSQQLIKDKLKLEQVVVQRTFELAQQKEEIASQAEKLKEMDQIKSHFFSNVSHELRTPLTLIIGPAEQILHSAESTTTQSHSKSILSNAQRLLKLINQLLDFSKLESGKLILQLKTGKFHVFLKNIIYSFELLANQKNIGLKLLLHQEEIMGEFDHDKLEKVFFNLLSNALKFTPENGLVTIEVKQKEEMVQIKVSDTGIGIPPQSLPFIFDRFYQVDGSQTRTHEGTGIGLSLVKELLELHGGNIKASSEVDKGTTFFIQLPIVCHSSKAMAPTKETALTLTDPVDINTQEDQTPPPLPVEASHTVLVVEDNHELRQFIRTELAVTYQVIEAADGVEGIEKASNQLPDLIISDLMMPKADGLELLRTLRNNPQTCHIPIIILSAKASFESKITGLETGGDDYLTKPFSPRELVLRIKNTLERREKLKEAFMQQMAKPELVVEPSQVTATSMDEVFLTKALDTVEEHLNNTGFDVSAFSKEMGMSQSGLFKKLKAITNLSTTEFIRTIRLKRAASLIKQKSGRIEEIAFQVGFNDVSYFNRCFKKQFGVTPKKYQ</sequence>
<dbReference type="InterPro" id="IPR036097">
    <property type="entry name" value="HisK_dim/P_sf"/>
</dbReference>
<dbReference type="SMART" id="SM00448">
    <property type="entry name" value="REC"/>
    <property type="match status" value="1"/>
</dbReference>
<keyword evidence="4" id="KW-0808">Transferase</keyword>
<dbReference type="InterPro" id="IPR003594">
    <property type="entry name" value="HATPase_dom"/>
</dbReference>
<keyword evidence="6 17" id="KW-0418">Kinase</keyword>
<evidence type="ECO:0000259" key="16">
    <source>
        <dbReference type="PROSITE" id="PS50110"/>
    </source>
</evidence>
<comment type="caution">
    <text evidence="17">The sequence shown here is derived from an EMBL/GenBank/DDBJ whole genome shotgun (WGS) entry which is preliminary data.</text>
</comment>
<dbReference type="PANTHER" id="PTHR43547">
    <property type="entry name" value="TWO-COMPONENT HISTIDINE KINASE"/>
    <property type="match status" value="1"/>
</dbReference>
<dbReference type="CDD" id="cd00082">
    <property type="entry name" value="HisKA"/>
    <property type="match status" value="1"/>
</dbReference>
<keyword evidence="9" id="KW-0805">Transcription regulation</keyword>
<proteinExistence type="predicted"/>
<dbReference type="InterPro" id="IPR009057">
    <property type="entry name" value="Homeodomain-like_sf"/>
</dbReference>
<dbReference type="Gene3D" id="1.10.287.130">
    <property type="match status" value="1"/>
</dbReference>
<evidence type="ECO:0000256" key="1">
    <source>
        <dbReference type="ARBA" id="ARBA00000085"/>
    </source>
</evidence>
<dbReference type="RefSeq" id="WP_002694755.1">
    <property type="nucleotide sequence ID" value="NZ_AAWS01000006.1"/>
</dbReference>
<keyword evidence="7" id="KW-0067">ATP-binding</keyword>
<dbReference type="InterPro" id="IPR011047">
    <property type="entry name" value="Quinoprotein_ADH-like_sf"/>
</dbReference>
<dbReference type="InterPro" id="IPR011123">
    <property type="entry name" value="Y_Y_Y"/>
</dbReference>
<dbReference type="PROSITE" id="PS00041">
    <property type="entry name" value="HTH_ARAC_FAMILY_1"/>
    <property type="match status" value="1"/>
</dbReference>
<organism evidence="17 18">
    <name type="scientific">Microscilla marina ATCC 23134</name>
    <dbReference type="NCBI Taxonomy" id="313606"/>
    <lineage>
        <taxon>Bacteria</taxon>
        <taxon>Pseudomonadati</taxon>
        <taxon>Bacteroidota</taxon>
        <taxon>Cytophagia</taxon>
        <taxon>Cytophagales</taxon>
        <taxon>Microscillaceae</taxon>
        <taxon>Microscilla</taxon>
    </lineage>
</organism>
<dbReference type="InterPro" id="IPR013783">
    <property type="entry name" value="Ig-like_fold"/>
</dbReference>
<dbReference type="Gene3D" id="3.30.565.10">
    <property type="entry name" value="Histidine kinase-like ATPase, C-terminal domain"/>
    <property type="match status" value="1"/>
</dbReference>
<dbReference type="eggNOG" id="COG5002">
    <property type="taxonomic scope" value="Bacteria"/>
</dbReference>
<dbReference type="Pfam" id="PF12833">
    <property type="entry name" value="HTH_18"/>
    <property type="match status" value="1"/>
</dbReference>
<dbReference type="SMART" id="SM00387">
    <property type="entry name" value="HATPase_c"/>
    <property type="match status" value="1"/>
</dbReference>
<evidence type="ECO:0000256" key="2">
    <source>
        <dbReference type="ARBA" id="ARBA00012438"/>
    </source>
</evidence>
<dbReference type="InterPro" id="IPR004358">
    <property type="entry name" value="Sig_transdc_His_kin-like_C"/>
</dbReference>
<evidence type="ECO:0000256" key="13">
    <source>
        <dbReference type="SAM" id="SignalP"/>
    </source>
</evidence>
<feature type="modified residue" description="4-aspartylphosphate" evidence="12">
    <location>
        <position position="1137"/>
    </location>
</feature>
<evidence type="ECO:0000259" key="14">
    <source>
        <dbReference type="PROSITE" id="PS01124"/>
    </source>
</evidence>
<keyword evidence="3 12" id="KW-0597">Phosphoprotein</keyword>
<dbReference type="eggNOG" id="COG0745">
    <property type="taxonomic scope" value="Bacteria"/>
</dbReference>
<dbReference type="Gene3D" id="1.10.10.60">
    <property type="entry name" value="Homeodomain-like"/>
    <property type="match status" value="1"/>
</dbReference>
<dbReference type="Proteomes" id="UP000004095">
    <property type="component" value="Unassembled WGS sequence"/>
</dbReference>
<dbReference type="InterPro" id="IPR011110">
    <property type="entry name" value="Reg_prop"/>
</dbReference>
<dbReference type="Pfam" id="PF07494">
    <property type="entry name" value="Reg_prop"/>
    <property type="match status" value="1"/>
</dbReference>
<dbReference type="Gene3D" id="2.60.40.10">
    <property type="entry name" value="Immunoglobulins"/>
    <property type="match status" value="1"/>
</dbReference>
<dbReference type="SUPFAM" id="SSF55874">
    <property type="entry name" value="ATPase domain of HSP90 chaperone/DNA topoisomerase II/histidine kinase"/>
    <property type="match status" value="1"/>
</dbReference>
<keyword evidence="8" id="KW-0902">Two-component regulatory system</keyword>
<dbReference type="InterPro" id="IPR018062">
    <property type="entry name" value="HTH_AraC-typ_CS"/>
</dbReference>
<dbReference type="PANTHER" id="PTHR43547:SF2">
    <property type="entry name" value="HYBRID SIGNAL TRANSDUCTION HISTIDINE KINASE C"/>
    <property type="match status" value="1"/>
</dbReference>
<dbReference type="SUPFAM" id="SSF52172">
    <property type="entry name" value="CheY-like"/>
    <property type="match status" value="1"/>
</dbReference>
<dbReference type="Pfam" id="PF02518">
    <property type="entry name" value="HATPase_c"/>
    <property type="match status" value="1"/>
</dbReference>
<evidence type="ECO:0000256" key="6">
    <source>
        <dbReference type="ARBA" id="ARBA00022777"/>
    </source>
</evidence>
<dbReference type="PROSITE" id="PS50110">
    <property type="entry name" value="RESPONSE_REGULATORY"/>
    <property type="match status" value="1"/>
</dbReference>
<dbReference type="InterPro" id="IPR001789">
    <property type="entry name" value="Sig_transdc_resp-reg_receiver"/>
</dbReference>
<dbReference type="SUPFAM" id="SSF63829">
    <property type="entry name" value="Calcium-dependent phosphotriesterase"/>
    <property type="match status" value="1"/>
</dbReference>
<evidence type="ECO:0000256" key="9">
    <source>
        <dbReference type="ARBA" id="ARBA00023015"/>
    </source>
</evidence>
<evidence type="ECO:0000256" key="5">
    <source>
        <dbReference type="ARBA" id="ARBA00022741"/>
    </source>
</evidence>
<evidence type="ECO:0000313" key="18">
    <source>
        <dbReference type="Proteomes" id="UP000004095"/>
    </source>
</evidence>
<keyword evidence="10" id="KW-0238">DNA-binding</keyword>
<dbReference type="EC" id="2.7.13.3" evidence="2"/>
<dbReference type="Gene3D" id="3.40.50.2300">
    <property type="match status" value="1"/>
</dbReference>
<dbReference type="SUPFAM" id="SSF50998">
    <property type="entry name" value="Quinoprotein alcohol dehydrogenase-like"/>
    <property type="match status" value="1"/>
</dbReference>
<dbReference type="FunFam" id="1.10.287.130:FF:000045">
    <property type="entry name" value="Two-component system sensor histidine kinase/response regulator"/>
    <property type="match status" value="1"/>
</dbReference>
<keyword evidence="13" id="KW-0732">Signal</keyword>
<feature type="domain" description="Histidine kinase" evidence="15">
    <location>
        <begin position="833"/>
        <end position="1049"/>
    </location>
</feature>
<dbReference type="InterPro" id="IPR036890">
    <property type="entry name" value="HATPase_C_sf"/>
</dbReference>
<gene>
    <name evidence="17" type="ORF">M23134_03155</name>
</gene>
<name>A1ZGA2_MICM2</name>
<dbReference type="InterPro" id="IPR011006">
    <property type="entry name" value="CheY-like_superfamily"/>
</dbReference>
<evidence type="ECO:0000256" key="4">
    <source>
        <dbReference type="ARBA" id="ARBA00022679"/>
    </source>
</evidence>
<dbReference type="PRINTS" id="PR00344">
    <property type="entry name" value="BCTRLSENSOR"/>
</dbReference>
<dbReference type="InterPro" id="IPR003661">
    <property type="entry name" value="HisK_dim/P_dom"/>
</dbReference>
<dbReference type="Pfam" id="PF00512">
    <property type="entry name" value="HisKA"/>
    <property type="match status" value="1"/>
</dbReference>
<dbReference type="SUPFAM" id="SSF46689">
    <property type="entry name" value="Homeodomain-like"/>
    <property type="match status" value="1"/>
</dbReference>
<evidence type="ECO:0000313" key="17">
    <source>
        <dbReference type="EMBL" id="EAY30519.1"/>
    </source>
</evidence>
<dbReference type="SUPFAM" id="SSF47384">
    <property type="entry name" value="Homodimeric domain of signal transducing histidine kinase"/>
    <property type="match status" value="1"/>
</dbReference>
<dbReference type="InterPro" id="IPR005467">
    <property type="entry name" value="His_kinase_dom"/>
</dbReference>
<keyword evidence="5" id="KW-0547">Nucleotide-binding</keyword>
<keyword evidence="11" id="KW-0804">Transcription</keyword>
<dbReference type="InterPro" id="IPR018060">
    <property type="entry name" value="HTH_AraC"/>
</dbReference>
<dbReference type="PROSITE" id="PS01124">
    <property type="entry name" value="HTH_ARAC_FAMILY_2"/>
    <property type="match status" value="1"/>
</dbReference>
<dbReference type="EMBL" id="AAWS01000006">
    <property type="protein sequence ID" value="EAY30519.1"/>
    <property type="molecule type" value="Genomic_DNA"/>
</dbReference>